<comment type="caution">
    <text evidence="2">The sequence shown here is derived from an EMBL/GenBank/DDBJ whole genome shotgun (WGS) entry which is preliminary data.</text>
</comment>
<evidence type="ECO:0000259" key="1">
    <source>
        <dbReference type="Pfam" id="PF13619"/>
    </source>
</evidence>
<reference evidence="3" key="1">
    <citation type="journal article" date="2019" name="Int. J. Syst. Evol. Microbiol.">
        <title>The Global Catalogue of Microorganisms (GCM) 10K type strain sequencing project: providing services to taxonomists for standard genome sequencing and annotation.</title>
        <authorList>
            <consortium name="The Broad Institute Genomics Platform"/>
            <consortium name="The Broad Institute Genome Sequencing Center for Infectious Disease"/>
            <person name="Wu L."/>
            <person name="Ma J."/>
        </authorList>
    </citation>
    <scope>NUCLEOTIDE SEQUENCE [LARGE SCALE GENOMIC DNA]</scope>
    <source>
        <strain evidence="3">CECT 8010</strain>
    </source>
</reference>
<evidence type="ECO:0000313" key="3">
    <source>
        <dbReference type="Proteomes" id="UP001595906"/>
    </source>
</evidence>
<feature type="domain" description="KTSC" evidence="1">
    <location>
        <begin position="10"/>
        <end position="62"/>
    </location>
</feature>
<dbReference type="InterPro" id="IPR025309">
    <property type="entry name" value="KTSC_dom"/>
</dbReference>
<protein>
    <submittedName>
        <fullName evidence="2">KTSC domain-containing protein</fullName>
    </submittedName>
</protein>
<name>A0ABV8PVK4_9BACT</name>
<gene>
    <name evidence="2" type="ORF">ACFOW1_05585</name>
</gene>
<keyword evidence="3" id="KW-1185">Reference proteome</keyword>
<dbReference type="EMBL" id="JBHSDC010000003">
    <property type="protein sequence ID" value="MFC4231351.1"/>
    <property type="molecule type" value="Genomic_DNA"/>
</dbReference>
<dbReference type="Proteomes" id="UP001595906">
    <property type="component" value="Unassembled WGS sequence"/>
</dbReference>
<organism evidence="2 3">
    <name type="scientific">Parasediminibacterium paludis</name>
    <dbReference type="NCBI Taxonomy" id="908966"/>
    <lineage>
        <taxon>Bacteria</taxon>
        <taxon>Pseudomonadati</taxon>
        <taxon>Bacteroidota</taxon>
        <taxon>Chitinophagia</taxon>
        <taxon>Chitinophagales</taxon>
        <taxon>Chitinophagaceae</taxon>
        <taxon>Parasediminibacterium</taxon>
    </lineage>
</organism>
<proteinExistence type="predicted"/>
<evidence type="ECO:0000313" key="2">
    <source>
        <dbReference type="EMBL" id="MFC4231351.1"/>
    </source>
</evidence>
<sequence>MEILQNLEQSNIASINYHNETCTLLILFHNGNIHKYINVSEETWQALTLADHKLKYLKSYILKQHKLQKDDRIDTRNRW</sequence>
<dbReference type="Pfam" id="PF13619">
    <property type="entry name" value="KTSC"/>
    <property type="match status" value="1"/>
</dbReference>
<accession>A0ABV8PVK4</accession>
<dbReference type="RefSeq" id="WP_379012766.1">
    <property type="nucleotide sequence ID" value="NZ_JBHSDC010000003.1"/>
</dbReference>